<dbReference type="PaxDb" id="35128-Thaps35180"/>
<keyword evidence="4 6" id="KW-1133">Transmembrane helix</keyword>
<reference evidence="7 8" key="2">
    <citation type="journal article" date="2008" name="Nature">
        <title>The Phaeodactylum genome reveals the evolutionary history of diatom genomes.</title>
        <authorList>
            <person name="Bowler C."/>
            <person name="Allen A.E."/>
            <person name="Badger J.H."/>
            <person name="Grimwood J."/>
            <person name="Jabbari K."/>
            <person name="Kuo A."/>
            <person name="Maheswari U."/>
            <person name="Martens C."/>
            <person name="Maumus F."/>
            <person name="Otillar R.P."/>
            <person name="Rayko E."/>
            <person name="Salamov A."/>
            <person name="Vandepoele K."/>
            <person name="Beszteri B."/>
            <person name="Gruber A."/>
            <person name="Heijde M."/>
            <person name="Katinka M."/>
            <person name="Mock T."/>
            <person name="Valentin K."/>
            <person name="Verret F."/>
            <person name="Berges J.A."/>
            <person name="Brownlee C."/>
            <person name="Cadoret J.P."/>
            <person name="Chiovitti A."/>
            <person name="Choi C.J."/>
            <person name="Coesel S."/>
            <person name="De Martino A."/>
            <person name="Detter J.C."/>
            <person name="Durkin C."/>
            <person name="Falciatore A."/>
            <person name="Fournet J."/>
            <person name="Haruta M."/>
            <person name="Huysman M.J."/>
            <person name="Jenkins B.D."/>
            <person name="Jiroutova K."/>
            <person name="Jorgensen R.E."/>
            <person name="Joubert Y."/>
            <person name="Kaplan A."/>
            <person name="Kroger N."/>
            <person name="Kroth P.G."/>
            <person name="La Roche J."/>
            <person name="Lindquist E."/>
            <person name="Lommer M."/>
            <person name="Martin-Jezequel V."/>
            <person name="Lopez P.J."/>
            <person name="Lucas S."/>
            <person name="Mangogna M."/>
            <person name="McGinnis K."/>
            <person name="Medlin L.K."/>
            <person name="Montsant A."/>
            <person name="Oudot-Le Secq M.P."/>
            <person name="Napoli C."/>
            <person name="Obornik M."/>
            <person name="Parker M.S."/>
            <person name="Petit J.L."/>
            <person name="Porcel B.M."/>
            <person name="Poulsen N."/>
            <person name="Robison M."/>
            <person name="Rychlewski L."/>
            <person name="Rynearson T.A."/>
            <person name="Schmutz J."/>
            <person name="Shapiro H."/>
            <person name="Siaut M."/>
            <person name="Stanley M."/>
            <person name="Sussman M.R."/>
            <person name="Taylor A.R."/>
            <person name="Vardi A."/>
            <person name="von Dassow P."/>
            <person name="Vyverman W."/>
            <person name="Willis A."/>
            <person name="Wyrwicz L.S."/>
            <person name="Rokhsar D.S."/>
            <person name="Weissenbach J."/>
            <person name="Armbrust E.V."/>
            <person name="Green B.R."/>
            <person name="Van de Peer Y."/>
            <person name="Grigoriev I.V."/>
        </authorList>
    </citation>
    <scope>NUCLEOTIDE SEQUENCE [LARGE SCALE GENOMIC DNA]</scope>
    <source>
        <strain evidence="7 8">CCMP1335</strain>
    </source>
</reference>
<evidence type="ECO:0008006" key="9">
    <source>
        <dbReference type="Google" id="ProtNLM"/>
    </source>
</evidence>
<protein>
    <recommendedName>
        <fullName evidence="9">Peroxisomal membrane protein</fullName>
    </recommendedName>
</protein>
<dbReference type="KEGG" id="tps:THAPSDRAFT_35180"/>
<comment type="subcellular location">
    <subcellularLocation>
        <location evidence="1">Membrane</location>
        <topology evidence="1">Multi-pass membrane protein</topology>
    </subcellularLocation>
</comment>
<comment type="similarity">
    <text evidence="2 6">Belongs to the peroxisomal membrane protein PXMP2/4 family.</text>
</comment>
<evidence type="ECO:0000256" key="6">
    <source>
        <dbReference type="RuleBase" id="RU363053"/>
    </source>
</evidence>
<dbReference type="HOGENOM" id="CLU_049109_9_2_1"/>
<gene>
    <name evidence="7" type="ORF">THAPSDRAFT_35180</name>
</gene>
<sequence length="131" mass="15071">DWKRLATLSFFGFIYHGPSGHYFYNWLDKKVPGTDAIPVFSKVAIDQLFWCPIFMSVFFTYLGLVNGDSLSTIGNKIRNDLLTACKGSWKVWPIVHLINFKFVPNKWRIPYINAVQIAFNMFLSLLGSKKA</sequence>
<dbReference type="GO" id="GO:0005737">
    <property type="term" value="C:cytoplasm"/>
    <property type="evidence" value="ECO:0000318"/>
    <property type="project" value="GO_Central"/>
</dbReference>
<keyword evidence="5 6" id="KW-0472">Membrane</keyword>
<feature type="transmembrane region" description="Helical" evidence="6">
    <location>
        <begin position="6"/>
        <end position="27"/>
    </location>
</feature>
<dbReference type="Proteomes" id="UP000001449">
    <property type="component" value="Chromosome 6"/>
</dbReference>
<organism evidence="7 8">
    <name type="scientific">Thalassiosira pseudonana</name>
    <name type="common">Marine diatom</name>
    <name type="synonym">Cyclotella nana</name>
    <dbReference type="NCBI Taxonomy" id="35128"/>
    <lineage>
        <taxon>Eukaryota</taxon>
        <taxon>Sar</taxon>
        <taxon>Stramenopiles</taxon>
        <taxon>Ochrophyta</taxon>
        <taxon>Bacillariophyta</taxon>
        <taxon>Coscinodiscophyceae</taxon>
        <taxon>Thalassiosirophycidae</taxon>
        <taxon>Thalassiosirales</taxon>
        <taxon>Thalassiosiraceae</taxon>
        <taxon>Thalassiosira</taxon>
    </lineage>
</organism>
<dbReference type="EMBL" id="CM000643">
    <property type="protein sequence ID" value="EED91653.1"/>
    <property type="molecule type" value="Genomic_DNA"/>
</dbReference>
<evidence type="ECO:0000313" key="7">
    <source>
        <dbReference type="EMBL" id="EED91653.1"/>
    </source>
</evidence>
<evidence type="ECO:0000256" key="4">
    <source>
        <dbReference type="ARBA" id="ARBA00022989"/>
    </source>
</evidence>
<dbReference type="GO" id="GO:0016020">
    <property type="term" value="C:membrane"/>
    <property type="evidence" value="ECO:0007669"/>
    <property type="project" value="UniProtKB-SubCell"/>
</dbReference>
<keyword evidence="3 6" id="KW-0812">Transmembrane</keyword>
<evidence type="ECO:0000256" key="1">
    <source>
        <dbReference type="ARBA" id="ARBA00004141"/>
    </source>
</evidence>
<feature type="non-terminal residue" evidence="7">
    <location>
        <position position="1"/>
    </location>
</feature>
<proteinExistence type="inferred from homology"/>
<dbReference type="InterPro" id="IPR007248">
    <property type="entry name" value="Mpv17_PMP22"/>
</dbReference>
<dbReference type="RefSeq" id="XP_002291546.1">
    <property type="nucleotide sequence ID" value="XM_002291510.1"/>
</dbReference>
<reference evidence="7 8" key="1">
    <citation type="journal article" date="2004" name="Science">
        <title>The genome of the diatom Thalassiosira pseudonana: ecology, evolution, and metabolism.</title>
        <authorList>
            <person name="Armbrust E.V."/>
            <person name="Berges J.A."/>
            <person name="Bowler C."/>
            <person name="Green B.R."/>
            <person name="Martinez D."/>
            <person name="Putnam N.H."/>
            <person name="Zhou S."/>
            <person name="Allen A.E."/>
            <person name="Apt K.E."/>
            <person name="Bechner M."/>
            <person name="Brzezinski M.A."/>
            <person name="Chaal B.K."/>
            <person name="Chiovitti A."/>
            <person name="Davis A.K."/>
            <person name="Demarest M.S."/>
            <person name="Detter J.C."/>
            <person name="Glavina T."/>
            <person name="Goodstein D."/>
            <person name="Hadi M.Z."/>
            <person name="Hellsten U."/>
            <person name="Hildebrand M."/>
            <person name="Jenkins B.D."/>
            <person name="Jurka J."/>
            <person name="Kapitonov V.V."/>
            <person name="Kroger N."/>
            <person name="Lau W.W."/>
            <person name="Lane T.W."/>
            <person name="Larimer F.W."/>
            <person name="Lippmeier J.C."/>
            <person name="Lucas S."/>
            <person name="Medina M."/>
            <person name="Montsant A."/>
            <person name="Obornik M."/>
            <person name="Parker M.S."/>
            <person name="Palenik B."/>
            <person name="Pazour G.J."/>
            <person name="Richardson P.M."/>
            <person name="Rynearson T.A."/>
            <person name="Saito M.A."/>
            <person name="Schwartz D.C."/>
            <person name="Thamatrakoln K."/>
            <person name="Valentin K."/>
            <person name="Vardi A."/>
            <person name="Wilkerson F.P."/>
            <person name="Rokhsar D.S."/>
        </authorList>
    </citation>
    <scope>NUCLEOTIDE SEQUENCE [LARGE SCALE GENOMIC DNA]</scope>
    <source>
        <strain evidence="7 8">CCMP1335</strain>
    </source>
</reference>
<dbReference type="eggNOG" id="KOG1944">
    <property type="taxonomic scope" value="Eukaryota"/>
</dbReference>
<feature type="transmembrane region" description="Helical" evidence="6">
    <location>
        <begin position="48"/>
        <end position="65"/>
    </location>
</feature>
<evidence type="ECO:0000256" key="3">
    <source>
        <dbReference type="ARBA" id="ARBA00022692"/>
    </source>
</evidence>
<dbReference type="STRING" id="35128.B8C443"/>
<keyword evidence="8" id="KW-1185">Reference proteome</keyword>
<evidence type="ECO:0000256" key="2">
    <source>
        <dbReference type="ARBA" id="ARBA00006824"/>
    </source>
</evidence>
<dbReference type="PANTHER" id="PTHR11266">
    <property type="entry name" value="PEROXISOMAL MEMBRANE PROTEIN 2, PXMP2 MPV17"/>
    <property type="match status" value="1"/>
</dbReference>
<dbReference type="InParanoid" id="B8C443"/>
<dbReference type="OMA" id="NCYLSMI"/>
<dbReference type="PANTHER" id="PTHR11266:SF17">
    <property type="entry name" value="PROTEIN MPV17"/>
    <property type="match status" value="1"/>
</dbReference>
<name>B8C443_THAPS</name>
<feature type="transmembrane region" description="Helical" evidence="6">
    <location>
        <begin position="109"/>
        <end position="127"/>
    </location>
</feature>
<dbReference type="Pfam" id="PF04117">
    <property type="entry name" value="Mpv17_PMP22"/>
    <property type="match status" value="1"/>
</dbReference>
<evidence type="ECO:0000313" key="8">
    <source>
        <dbReference type="Proteomes" id="UP000001449"/>
    </source>
</evidence>
<dbReference type="AlphaFoldDB" id="B8C443"/>
<accession>B8C443</accession>
<evidence type="ECO:0000256" key="5">
    <source>
        <dbReference type="ARBA" id="ARBA00023136"/>
    </source>
</evidence>
<dbReference type="GeneID" id="7453291"/>